<dbReference type="Gene3D" id="3.10.20.70">
    <property type="entry name" value="Glutamine synthetase, N-terminal domain"/>
    <property type="match status" value="1"/>
</dbReference>
<dbReference type="GO" id="GO:0006576">
    <property type="term" value="P:biogenic amine metabolic process"/>
    <property type="evidence" value="ECO:0007669"/>
    <property type="project" value="UniProtKB-ARBA"/>
</dbReference>
<sequence length="473" mass="53341">MTLDSKNMAVTVDNIQDILKEDRKVKIAAVDIDGVLRGKIIHKEKFLQVLESGFGLCSVLFGWDIQDIMYTTAVEFGGKDCQYFDLVAKVDLASFRRIPWEENTPFFFVHLIHPITNEPLYCCPRVFLQSAVDACEQDLQCTAYCGVEYEFYCFKENAESLASKGFANPKPLTVGMFGYSLLRPTQNQEFYYRAFDWLHDFKVDVESWHTETGPGVFEAAVKYTDAKEAGDRASLFKTSMKQIALQHGFLACFMSKPYEELPGCSGHMHFSLIDKQGKNMFYPFNPSERASEVHPHVSRTLVYFLAGVLHGLPSILAVLAPTVNSYKRLVGNFWAPINVSWGIENRLGAVRVIVPPTTSPNGTRLEVRVSGADINPHLAIGAILKCGVWGIKTRQSIPVPSLEEIKEGKGQQGQQLARTLQEAVNVMDEKSSVARQVLGNSFVNHFVKTRKHEWGLWQNAVTDYELKRYMELV</sequence>
<comment type="similarity">
    <text evidence="1 6 7">Belongs to the glutamine synthetase family.</text>
</comment>
<evidence type="ECO:0000256" key="3">
    <source>
        <dbReference type="ARBA" id="ARBA00022598"/>
    </source>
</evidence>
<dbReference type="Gene3D" id="3.30.590.10">
    <property type="entry name" value="Glutamine synthetase/guanido kinase, catalytic domain"/>
    <property type="match status" value="1"/>
</dbReference>
<reference evidence="9" key="2">
    <citation type="submission" date="2023-02" db="EMBL/GenBank/DDBJ databases">
        <authorList>
            <consortium name="DOE Joint Genome Institute"/>
            <person name="Mondo S.J."/>
            <person name="Chang Y."/>
            <person name="Wang Y."/>
            <person name="Ahrendt S."/>
            <person name="Andreopoulos W."/>
            <person name="Barry K."/>
            <person name="Beard J."/>
            <person name="Benny G.L."/>
            <person name="Blankenship S."/>
            <person name="Bonito G."/>
            <person name="Cuomo C."/>
            <person name="Desiro A."/>
            <person name="Gervers K.A."/>
            <person name="Hundley H."/>
            <person name="Kuo A."/>
            <person name="LaButti K."/>
            <person name="Lang B.F."/>
            <person name="Lipzen A."/>
            <person name="O'Donnell K."/>
            <person name="Pangilinan J."/>
            <person name="Reynolds N."/>
            <person name="Sandor L."/>
            <person name="Smith M.W."/>
            <person name="Tsang A."/>
            <person name="Grigoriev I.V."/>
            <person name="Stajich J.E."/>
            <person name="Spatafora J.W."/>
        </authorList>
    </citation>
    <scope>NUCLEOTIDE SEQUENCE</scope>
    <source>
        <strain evidence="9">RSA 2281</strain>
    </source>
</reference>
<dbReference type="PROSITE" id="PS51987">
    <property type="entry name" value="GS_CATALYTIC"/>
    <property type="match status" value="1"/>
</dbReference>
<evidence type="ECO:0000256" key="5">
    <source>
        <dbReference type="ARBA" id="ARBA00022840"/>
    </source>
</evidence>
<dbReference type="AlphaFoldDB" id="A0AAD5P8I3"/>
<dbReference type="EMBL" id="JAIXMP010000045">
    <property type="protein sequence ID" value="KAI9246741.1"/>
    <property type="molecule type" value="Genomic_DNA"/>
</dbReference>
<dbReference type="InterPro" id="IPR014746">
    <property type="entry name" value="Gln_synth/guanido_kin_cat_dom"/>
</dbReference>
<evidence type="ECO:0000256" key="7">
    <source>
        <dbReference type="RuleBase" id="RU000384"/>
    </source>
</evidence>
<keyword evidence="5" id="KW-0067">ATP-binding</keyword>
<dbReference type="FunFam" id="3.30.590.10:FF:000005">
    <property type="entry name" value="Probable glutamine synthetase"/>
    <property type="match status" value="1"/>
</dbReference>
<evidence type="ECO:0000313" key="9">
    <source>
        <dbReference type="EMBL" id="KAI9246741.1"/>
    </source>
</evidence>
<dbReference type="GO" id="GO:0004356">
    <property type="term" value="F:glutamine synthetase activity"/>
    <property type="evidence" value="ECO:0007669"/>
    <property type="project" value="InterPro"/>
</dbReference>
<keyword evidence="3" id="KW-0436">Ligase</keyword>
<dbReference type="PANTHER" id="PTHR43785">
    <property type="entry name" value="GAMMA-GLUTAMYLPUTRESCINE SYNTHETASE"/>
    <property type="match status" value="1"/>
</dbReference>
<dbReference type="InterPro" id="IPR036651">
    <property type="entry name" value="Gln_synt_N_sf"/>
</dbReference>
<keyword evidence="4" id="KW-0547">Nucleotide-binding</keyword>
<name>A0AAD5P8I3_9FUNG</name>
<dbReference type="SMART" id="SM01230">
    <property type="entry name" value="Gln-synt_C"/>
    <property type="match status" value="1"/>
</dbReference>
<dbReference type="GO" id="GO:0006542">
    <property type="term" value="P:glutamine biosynthetic process"/>
    <property type="evidence" value="ECO:0007669"/>
    <property type="project" value="InterPro"/>
</dbReference>
<keyword evidence="10" id="KW-1185">Reference proteome</keyword>
<proteinExistence type="inferred from homology"/>
<evidence type="ECO:0000256" key="2">
    <source>
        <dbReference type="ARBA" id="ARBA00021364"/>
    </source>
</evidence>
<reference evidence="9" key="1">
    <citation type="journal article" date="2022" name="IScience">
        <title>Evolution of zygomycete secretomes and the origins of terrestrial fungal ecologies.</title>
        <authorList>
            <person name="Chang Y."/>
            <person name="Wang Y."/>
            <person name="Mondo S."/>
            <person name="Ahrendt S."/>
            <person name="Andreopoulos W."/>
            <person name="Barry K."/>
            <person name="Beard J."/>
            <person name="Benny G.L."/>
            <person name="Blankenship S."/>
            <person name="Bonito G."/>
            <person name="Cuomo C."/>
            <person name="Desiro A."/>
            <person name="Gervers K.A."/>
            <person name="Hundley H."/>
            <person name="Kuo A."/>
            <person name="LaButti K."/>
            <person name="Lang B.F."/>
            <person name="Lipzen A."/>
            <person name="O'Donnell K."/>
            <person name="Pangilinan J."/>
            <person name="Reynolds N."/>
            <person name="Sandor L."/>
            <person name="Smith M.E."/>
            <person name="Tsang A."/>
            <person name="Grigoriev I.V."/>
            <person name="Stajich J.E."/>
            <person name="Spatafora J.W."/>
        </authorList>
    </citation>
    <scope>NUCLEOTIDE SEQUENCE</scope>
    <source>
        <strain evidence="9">RSA 2281</strain>
    </source>
</reference>
<evidence type="ECO:0000313" key="10">
    <source>
        <dbReference type="Proteomes" id="UP001209540"/>
    </source>
</evidence>
<dbReference type="Pfam" id="PF00120">
    <property type="entry name" value="Gln-synt_C"/>
    <property type="match status" value="1"/>
</dbReference>
<accession>A0AAD5P8I3</accession>
<dbReference type="Proteomes" id="UP001209540">
    <property type="component" value="Unassembled WGS sequence"/>
</dbReference>
<comment type="caution">
    <text evidence="9">The sequence shown here is derived from an EMBL/GenBank/DDBJ whole genome shotgun (WGS) entry which is preliminary data.</text>
</comment>
<evidence type="ECO:0000256" key="1">
    <source>
        <dbReference type="ARBA" id="ARBA00009897"/>
    </source>
</evidence>
<gene>
    <name evidence="9" type="ORF">BDA99DRAFT_526821</name>
</gene>
<dbReference type="SUPFAM" id="SSF54368">
    <property type="entry name" value="Glutamine synthetase, N-terminal domain"/>
    <property type="match status" value="1"/>
</dbReference>
<protein>
    <recommendedName>
        <fullName evidence="2">Glutamine synthetase</fullName>
    </recommendedName>
</protein>
<dbReference type="PANTHER" id="PTHR43785:SF12">
    <property type="entry name" value="TYPE-1 GLUTAMINE SYNTHETASE 2"/>
    <property type="match status" value="1"/>
</dbReference>
<evidence type="ECO:0000256" key="4">
    <source>
        <dbReference type="ARBA" id="ARBA00022741"/>
    </source>
</evidence>
<dbReference type="GO" id="GO:0005524">
    <property type="term" value="F:ATP binding"/>
    <property type="evidence" value="ECO:0007669"/>
    <property type="project" value="UniProtKB-KW"/>
</dbReference>
<dbReference type="SUPFAM" id="SSF55931">
    <property type="entry name" value="Glutamine synthetase/guanido kinase"/>
    <property type="match status" value="1"/>
</dbReference>
<feature type="domain" description="GS catalytic" evidence="8">
    <location>
        <begin position="124"/>
        <end position="473"/>
    </location>
</feature>
<dbReference type="InterPro" id="IPR008146">
    <property type="entry name" value="Gln_synth_cat_dom"/>
</dbReference>
<evidence type="ECO:0000256" key="6">
    <source>
        <dbReference type="PROSITE-ProRule" id="PRU01331"/>
    </source>
</evidence>
<organism evidence="9 10">
    <name type="scientific">Phascolomyces articulosus</name>
    <dbReference type="NCBI Taxonomy" id="60185"/>
    <lineage>
        <taxon>Eukaryota</taxon>
        <taxon>Fungi</taxon>
        <taxon>Fungi incertae sedis</taxon>
        <taxon>Mucoromycota</taxon>
        <taxon>Mucoromycotina</taxon>
        <taxon>Mucoromycetes</taxon>
        <taxon>Mucorales</taxon>
        <taxon>Lichtheimiaceae</taxon>
        <taxon>Phascolomyces</taxon>
    </lineage>
</organism>
<evidence type="ECO:0000259" key="8">
    <source>
        <dbReference type="PROSITE" id="PS51987"/>
    </source>
</evidence>